<accession>A0ABX8B470</accession>
<proteinExistence type="predicted"/>
<evidence type="ECO:0000313" key="1">
    <source>
        <dbReference type="EMBL" id="QUV95719.1"/>
    </source>
</evidence>
<reference evidence="1 2" key="1">
    <citation type="submission" date="2021-03" db="EMBL/GenBank/DDBJ databases">
        <title>Genomic and phenotypic characterization of Chloracidobacterium isolates provides evidence for multiple species.</title>
        <authorList>
            <person name="Saini M.K."/>
            <person name="Costas A.M.G."/>
            <person name="Tank M."/>
            <person name="Bryant D.A."/>
        </authorList>
    </citation>
    <scope>NUCLEOTIDE SEQUENCE [LARGE SCALE GENOMIC DNA]</scope>
    <source>
        <strain evidence="1 2">N</strain>
    </source>
</reference>
<gene>
    <name evidence="1" type="ORF">J8C05_12925</name>
</gene>
<evidence type="ECO:0000313" key="2">
    <source>
        <dbReference type="Proteomes" id="UP000677668"/>
    </source>
</evidence>
<sequence>MSTPTDGLFLQSDGKHGICVDATGAPGMLAPALSDLLAALREADEDLPDCLRQIGQDWGERMVVHFPALLAERTGQTLPLAQSPVQPFLGLCGDYLQAHGFGRCDFVAQEPTLAIHIQDGQPDALPLLAGFFEALISTVADLPVQCRPVTENGHHLRLDVFQPADATEN</sequence>
<protein>
    <recommendedName>
        <fullName evidence="3">Heme NO binding protein</fullName>
    </recommendedName>
</protein>
<dbReference type="Proteomes" id="UP000677668">
    <property type="component" value="Chromosome 2"/>
</dbReference>
<keyword evidence="2" id="KW-1185">Reference proteome</keyword>
<evidence type="ECO:0008006" key="3">
    <source>
        <dbReference type="Google" id="ProtNLM"/>
    </source>
</evidence>
<dbReference type="RefSeq" id="WP_211423927.1">
    <property type="nucleotide sequence ID" value="NZ_CP072643.1"/>
</dbReference>
<name>A0ABX8B470_9BACT</name>
<dbReference type="EMBL" id="CP072643">
    <property type="protein sequence ID" value="QUV95719.1"/>
    <property type="molecule type" value="Genomic_DNA"/>
</dbReference>
<organism evidence="1 2">
    <name type="scientific">Chloracidobacterium sp. N</name>
    <dbReference type="NCBI Taxonomy" id="2821540"/>
    <lineage>
        <taxon>Bacteria</taxon>
        <taxon>Pseudomonadati</taxon>
        <taxon>Acidobacteriota</taxon>
        <taxon>Terriglobia</taxon>
        <taxon>Terriglobales</taxon>
        <taxon>Acidobacteriaceae</taxon>
        <taxon>Chloracidobacterium</taxon>
        <taxon>Chloracidobacterium aggregatum</taxon>
    </lineage>
</organism>